<gene>
    <name evidence="2" type="ORF">EZS28_020197</name>
</gene>
<evidence type="ECO:0000313" key="3">
    <source>
        <dbReference type="Proteomes" id="UP000324800"/>
    </source>
</evidence>
<evidence type="ECO:0000256" key="1">
    <source>
        <dbReference type="SAM" id="MobiDB-lite"/>
    </source>
</evidence>
<sequence>MGEYAYSAGDLLVWVQQDSWIETDQIVPDQVTPASDNTPSIDSGDGNAGIQTDYDNGDHQHPLQVSSVLSTKDTANGEESVANTYVRSDHTNHVNLSSDTPLKDRTTGTAGTSNIYARATHQHPANVDPSSVNVPLVNATAAANGTSYYYCRNDHVHPQQLTYDGNVTAIKFIKTGGQSTEVLCANGDTTTIDNDLSRTHSSNAGGRIRLCAFTAVASVISQIIEFKLYTIYNAVHTIILLPYYTVNGMNTVYGIFTAPTKVSTSYEIANGVNQFFDNHFGSGTRTSFTGITSGNMQINPTTTVYDNGLRISRAYPTDTGNSSIQLGCSRTFNVGDIEGKWSIFTSPSSSTNISQSSMIAIEYQAGYNSRGLQIGADENTLTFNGRVL</sequence>
<name>A0A5J4VPM5_9EUKA</name>
<comment type="caution">
    <text evidence="2">The sequence shown here is derived from an EMBL/GenBank/DDBJ whole genome shotgun (WGS) entry which is preliminary data.</text>
</comment>
<protein>
    <submittedName>
        <fullName evidence="2">Uncharacterized protein</fullName>
    </submittedName>
</protein>
<feature type="compositionally biased region" description="Polar residues" evidence="1">
    <location>
        <begin position="32"/>
        <end position="41"/>
    </location>
</feature>
<dbReference type="EMBL" id="SNRW01005833">
    <property type="protein sequence ID" value="KAA6384276.1"/>
    <property type="molecule type" value="Genomic_DNA"/>
</dbReference>
<proteinExistence type="predicted"/>
<organism evidence="2 3">
    <name type="scientific">Streblomastix strix</name>
    <dbReference type="NCBI Taxonomy" id="222440"/>
    <lineage>
        <taxon>Eukaryota</taxon>
        <taxon>Metamonada</taxon>
        <taxon>Preaxostyla</taxon>
        <taxon>Oxymonadida</taxon>
        <taxon>Streblomastigidae</taxon>
        <taxon>Streblomastix</taxon>
    </lineage>
</organism>
<dbReference type="Proteomes" id="UP000324800">
    <property type="component" value="Unassembled WGS sequence"/>
</dbReference>
<evidence type="ECO:0000313" key="2">
    <source>
        <dbReference type="EMBL" id="KAA6384276.1"/>
    </source>
</evidence>
<dbReference type="AlphaFoldDB" id="A0A5J4VPM5"/>
<reference evidence="2 3" key="1">
    <citation type="submission" date="2019-03" db="EMBL/GenBank/DDBJ databases">
        <title>Single cell metagenomics reveals metabolic interactions within the superorganism composed of flagellate Streblomastix strix and complex community of Bacteroidetes bacteria on its surface.</title>
        <authorList>
            <person name="Treitli S.C."/>
            <person name="Kolisko M."/>
            <person name="Husnik F."/>
            <person name="Keeling P."/>
            <person name="Hampl V."/>
        </authorList>
    </citation>
    <scope>NUCLEOTIDE SEQUENCE [LARGE SCALE GENOMIC DNA]</scope>
    <source>
        <strain evidence="2">ST1C</strain>
    </source>
</reference>
<accession>A0A5J4VPM5</accession>
<feature type="region of interest" description="Disordered" evidence="1">
    <location>
        <begin position="30"/>
        <end position="59"/>
    </location>
</feature>
<feature type="region of interest" description="Disordered" evidence="1">
    <location>
        <begin position="82"/>
        <end position="110"/>
    </location>
</feature>